<gene>
    <name evidence="1" type="ORF">C0216_32300</name>
</gene>
<reference evidence="1 2" key="1">
    <citation type="submission" date="2018-01" db="EMBL/GenBank/DDBJ databases">
        <title>Draft genome Sequence of streptomyces globosus LZH-48.</title>
        <authorList>
            <person name="Ran K."/>
            <person name="Li Z."/>
            <person name="Wei S."/>
            <person name="Dong R."/>
        </authorList>
    </citation>
    <scope>NUCLEOTIDE SEQUENCE [LARGE SCALE GENOMIC DNA]</scope>
    <source>
        <strain evidence="1 2">LZH-48</strain>
        <plasmid evidence="1 2">unnamed2</plasmid>
    </source>
</reference>
<dbReference type="OrthoDB" id="2113480at201174"/>
<organism evidence="1 2">
    <name type="scientific">Streptomyces globosus</name>
    <dbReference type="NCBI Taxonomy" id="68209"/>
    <lineage>
        <taxon>Bacteria</taxon>
        <taxon>Bacillati</taxon>
        <taxon>Actinomycetota</taxon>
        <taxon>Actinomycetes</taxon>
        <taxon>Kitasatosporales</taxon>
        <taxon>Streptomycetaceae</taxon>
        <taxon>Streptomyces</taxon>
    </lineage>
</organism>
<dbReference type="EMBL" id="CP030864">
    <property type="protein sequence ID" value="AXE28170.1"/>
    <property type="molecule type" value="Genomic_DNA"/>
</dbReference>
<sequence length="156" mass="17354">MDLTEIPAVRDGMGRDNALQRQWSPLASRPIRQAAPLTRLWGFRTDGVRAAASLARRNSLMLKVVRYVQAPEREAGAQFEELELVARSRHYPVVDELCLDVGGPMLLEYRSGLRAARRLLGLRRVGRLGVAVSWSLDVGCPGKTLRAELPLPLTEL</sequence>
<evidence type="ECO:0000313" key="1">
    <source>
        <dbReference type="EMBL" id="AXE28170.1"/>
    </source>
</evidence>
<keyword evidence="1" id="KW-0614">Plasmid</keyword>
<dbReference type="KEGG" id="sgz:C0216_32300"/>
<evidence type="ECO:0000313" key="2">
    <source>
        <dbReference type="Proteomes" id="UP000252004"/>
    </source>
</evidence>
<dbReference type="RefSeq" id="WP_114059330.1">
    <property type="nucleotide sequence ID" value="NZ_CP030864.1"/>
</dbReference>
<dbReference type="AlphaFoldDB" id="A0A344UB99"/>
<proteinExistence type="predicted"/>
<geneLocation type="plasmid" evidence="1 2">
    <name>unnamed2</name>
</geneLocation>
<name>A0A344UB99_9ACTN</name>
<dbReference type="Proteomes" id="UP000252004">
    <property type="component" value="Plasmid unnamed2"/>
</dbReference>
<accession>A0A344UB99</accession>
<protein>
    <submittedName>
        <fullName evidence="1">Uncharacterized protein</fullName>
    </submittedName>
</protein>
<keyword evidence="2" id="KW-1185">Reference proteome</keyword>